<organism evidence="2 3">
    <name type="scientific">[Candida] anglica</name>
    <dbReference type="NCBI Taxonomy" id="148631"/>
    <lineage>
        <taxon>Eukaryota</taxon>
        <taxon>Fungi</taxon>
        <taxon>Dikarya</taxon>
        <taxon>Ascomycota</taxon>
        <taxon>Saccharomycotina</taxon>
        <taxon>Pichiomycetes</taxon>
        <taxon>Debaryomycetaceae</taxon>
        <taxon>Kurtzmaniella</taxon>
    </lineage>
</organism>
<keyword evidence="3" id="KW-1185">Reference proteome</keyword>
<feature type="region of interest" description="Disordered" evidence="1">
    <location>
        <begin position="50"/>
        <end position="103"/>
    </location>
</feature>
<feature type="compositionally biased region" description="Acidic residues" evidence="1">
    <location>
        <begin position="56"/>
        <end position="76"/>
    </location>
</feature>
<dbReference type="Proteomes" id="UP001497600">
    <property type="component" value="Chromosome H"/>
</dbReference>
<reference evidence="2 3" key="1">
    <citation type="submission" date="2024-01" db="EMBL/GenBank/DDBJ databases">
        <authorList>
            <consortium name="Genoscope - CEA"/>
            <person name="William W."/>
        </authorList>
    </citation>
    <scope>NUCLEOTIDE SEQUENCE [LARGE SCALE GENOMIC DNA]</scope>
    <source>
        <strain evidence="2 3">29B2s-10</strain>
    </source>
</reference>
<accession>A0ABP0ENA5</accession>
<evidence type="ECO:0000313" key="3">
    <source>
        <dbReference type="Proteomes" id="UP001497600"/>
    </source>
</evidence>
<name>A0ABP0ENA5_9ASCO</name>
<feature type="compositionally biased region" description="Low complexity" evidence="1">
    <location>
        <begin position="92"/>
        <end position="103"/>
    </location>
</feature>
<proteinExistence type="predicted"/>
<evidence type="ECO:0000313" key="2">
    <source>
        <dbReference type="EMBL" id="CAK7920831.1"/>
    </source>
</evidence>
<evidence type="ECO:0000256" key="1">
    <source>
        <dbReference type="SAM" id="MobiDB-lite"/>
    </source>
</evidence>
<dbReference type="EMBL" id="OZ004260">
    <property type="protein sequence ID" value="CAK7920831.1"/>
    <property type="molecule type" value="Genomic_DNA"/>
</dbReference>
<sequence>MPPKLKAKPVLVTILKFKRKRTTYSIPFNLSEKKVTLDWFISTLKDTIESSGGLQDDNDTTELGENNLENEDDLDIEIPKSELIDEPELELSEPTPETLTPAPASAPLIQSKLKLAIAKDKTAPYDNNWVELTTDDQLSAIIFNDYDILAFSYDDEPFHIVEAAYDEPQ</sequence>
<protein>
    <submittedName>
        <fullName evidence="2">Uncharacterized protein</fullName>
    </submittedName>
</protein>
<gene>
    <name evidence="2" type="ORF">CAAN4_H07074</name>
</gene>